<feature type="transmembrane region" description="Helical" evidence="10">
    <location>
        <begin position="110"/>
        <end position="130"/>
    </location>
</feature>
<accession>A0ABR9MW74</accession>
<feature type="transmembrane region" description="Helical" evidence="10">
    <location>
        <begin position="310"/>
        <end position="328"/>
    </location>
</feature>
<sequence>MSEVSTGSADGVGTVPSGGADSAAGRAVAAGPNGGRVYAAHARPLWRRVLVTREASIIGLLLAVVAVATVAVPNFDSPLTTTFLLREITPILLVALPMTLIIVTEEIDLSVASVIGLSSVVVGLGVQAGWPFPVAVGLAVVVGAVAGAVNGALVTFVGLPSLAVTIGTLALFRGVAVGLLGTTAISDLPEFWTGLTRENIPGTPIPLVMIVFAALALVFAVVLHFTPVGRSLYAIGLNKEAAAFSGIDVGLTKFWLFVTSGAVAGFAGVYFTLLYSNARGDNAIGMELQVIAAVLLGGVSIFGGRGALHGVIAGVLLIGVLGSALRLSGVTSDIITVVTGLLLIGSVTSARVLALAHQRRARPGRRGGIAQVPPG</sequence>
<feature type="transmembrane region" description="Helical" evidence="10">
    <location>
        <begin position="55"/>
        <end position="72"/>
    </location>
</feature>
<evidence type="ECO:0000313" key="11">
    <source>
        <dbReference type="EMBL" id="MBE1875641.1"/>
    </source>
</evidence>
<evidence type="ECO:0000256" key="9">
    <source>
        <dbReference type="SAM" id="MobiDB-lite"/>
    </source>
</evidence>
<dbReference type="PANTHER" id="PTHR32196:SF71">
    <property type="entry name" value="AUTOINDUCER 2 IMPORT SYSTEM PERMEASE PROTEIN LSRD"/>
    <property type="match status" value="1"/>
</dbReference>
<evidence type="ECO:0000256" key="5">
    <source>
        <dbReference type="ARBA" id="ARBA00022692"/>
    </source>
</evidence>
<dbReference type="PANTHER" id="PTHR32196">
    <property type="entry name" value="ABC TRANSPORTER PERMEASE PROTEIN YPHD-RELATED-RELATED"/>
    <property type="match status" value="1"/>
</dbReference>
<feature type="transmembrane region" description="Helical" evidence="10">
    <location>
        <begin position="282"/>
        <end position="303"/>
    </location>
</feature>
<dbReference type="InterPro" id="IPR001851">
    <property type="entry name" value="ABC_transp_permease"/>
</dbReference>
<dbReference type="RefSeq" id="WP_192862215.1">
    <property type="nucleotide sequence ID" value="NZ_JADAQT010000067.1"/>
</dbReference>
<organism evidence="11 12">
    <name type="scientific">Myceligenerans pegani</name>
    <dbReference type="NCBI Taxonomy" id="2776917"/>
    <lineage>
        <taxon>Bacteria</taxon>
        <taxon>Bacillati</taxon>
        <taxon>Actinomycetota</taxon>
        <taxon>Actinomycetes</taxon>
        <taxon>Micrococcales</taxon>
        <taxon>Promicromonosporaceae</taxon>
        <taxon>Myceligenerans</taxon>
    </lineage>
</organism>
<evidence type="ECO:0000256" key="2">
    <source>
        <dbReference type="ARBA" id="ARBA00022448"/>
    </source>
</evidence>
<keyword evidence="4" id="KW-0997">Cell inner membrane</keyword>
<keyword evidence="12" id="KW-1185">Reference proteome</keyword>
<proteinExistence type="predicted"/>
<dbReference type="Pfam" id="PF02653">
    <property type="entry name" value="BPD_transp_2"/>
    <property type="match status" value="1"/>
</dbReference>
<name>A0ABR9MW74_9MICO</name>
<feature type="transmembrane region" description="Helical" evidence="10">
    <location>
        <begin position="166"/>
        <end position="185"/>
    </location>
</feature>
<keyword evidence="7 10" id="KW-0472">Membrane</keyword>
<feature type="transmembrane region" description="Helical" evidence="10">
    <location>
        <begin position="254"/>
        <end position="276"/>
    </location>
</feature>
<dbReference type="EMBL" id="JADAQT010000067">
    <property type="protein sequence ID" value="MBE1875641.1"/>
    <property type="molecule type" value="Genomic_DNA"/>
</dbReference>
<evidence type="ECO:0000313" key="12">
    <source>
        <dbReference type="Proteomes" id="UP000625527"/>
    </source>
</evidence>
<keyword evidence="5 10" id="KW-0812">Transmembrane</keyword>
<keyword evidence="3" id="KW-1003">Cell membrane</keyword>
<feature type="transmembrane region" description="Helical" evidence="10">
    <location>
        <begin position="334"/>
        <end position="356"/>
    </location>
</feature>
<evidence type="ECO:0000256" key="6">
    <source>
        <dbReference type="ARBA" id="ARBA00022989"/>
    </source>
</evidence>
<evidence type="ECO:0000256" key="10">
    <source>
        <dbReference type="SAM" id="Phobius"/>
    </source>
</evidence>
<evidence type="ECO:0000256" key="8">
    <source>
        <dbReference type="ARBA" id="ARBA00039381"/>
    </source>
</evidence>
<gene>
    <name evidence="11" type="ORF">IHE71_07955</name>
</gene>
<feature type="transmembrane region" description="Helical" evidence="10">
    <location>
        <begin position="136"/>
        <end position="159"/>
    </location>
</feature>
<reference evidence="11 12" key="1">
    <citation type="submission" date="2020-10" db="EMBL/GenBank/DDBJ databases">
        <title>Myceligenerans pegani sp. nov., an endophytic actinomycete isolated from Peganum harmala L. in Xinjiang, China.</title>
        <authorList>
            <person name="Xin L."/>
        </authorList>
    </citation>
    <scope>NUCLEOTIDE SEQUENCE [LARGE SCALE GENOMIC DNA]</scope>
    <source>
        <strain evidence="11 12">TRM65318</strain>
    </source>
</reference>
<feature type="transmembrane region" description="Helical" evidence="10">
    <location>
        <begin position="84"/>
        <end position="103"/>
    </location>
</feature>
<dbReference type="Proteomes" id="UP000625527">
    <property type="component" value="Unassembled WGS sequence"/>
</dbReference>
<keyword evidence="6 10" id="KW-1133">Transmembrane helix</keyword>
<comment type="caution">
    <text evidence="11">The sequence shown here is derived from an EMBL/GenBank/DDBJ whole genome shotgun (WGS) entry which is preliminary data.</text>
</comment>
<evidence type="ECO:0000256" key="3">
    <source>
        <dbReference type="ARBA" id="ARBA00022475"/>
    </source>
</evidence>
<protein>
    <recommendedName>
        <fullName evidence="8">Autoinducer 2 import system permease protein LsrD</fullName>
    </recommendedName>
</protein>
<feature type="transmembrane region" description="Helical" evidence="10">
    <location>
        <begin position="205"/>
        <end position="225"/>
    </location>
</feature>
<dbReference type="CDD" id="cd06579">
    <property type="entry name" value="TM_PBP1_transp_AraH_like"/>
    <property type="match status" value="1"/>
</dbReference>
<feature type="region of interest" description="Disordered" evidence="9">
    <location>
        <begin position="1"/>
        <end position="22"/>
    </location>
</feature>
<evidence type="ECO:0000256" key="4">
    <source>
        <dbReference type="ARBA" id="ARBA00022519"/>
    </source>
</evidence>
<comment type="subcellular location">
    <subcellularLocation>
        <location evidence="1">Cell membrane</location>
        <topology evidence="1">Multi-pass membrane protein</topology>
    </subcellularLocation>
</comment>
<keyword evidence="2" id="KW-0813">Transport</keyword>
<evidence type="ECO:0000256" key="7">
    <source>
        <dbReference type="ARBA" id="ARBA00023136"/>
    </source>
</evidence>
<evidence type="ECO:0000256" key="1">
    <source>
        <dbReference type="ARBA" id="ARBA00004651"/>
    </source>
</evidence>